<dbReference type="SUPFAM" id="SSF49464">
    <property type="entry name" value="Carboxypeptidase regulatory domain-like"/>
    <property type="match status" value="1"/>
</dbReference>
<dbReference type="Proteomes" id="UP000184509">
    <property type="component" value="Unassembled WGS sequence"/>
</dbReference>
<name>A0A1M5CJY3_9BACE</name>
<dbReference type="SUPFAM" id="SSF56935">
    <property type="entry name" value="Porins"/>
    <property type="match status" value="1"/>
</dbReference>
<dbReference type="Gene3D" id="2.170.130.10">
    <property type="entry name" value="TonB-dependent receptor, plug domain"/>
    <property type="match status" value="1"/>
</dbReference>
<dbReference type="InterPro" id="IPR008969">
    <property type="entry name" value="CarboxyPept-like_regulatory"/>
</dbReference>
<evidence type="ECO:0000313" key="2">
    <source>
        <dbReference type="EMBL" id="SHF55028.1"/>
    </source>
</evidence>
<evidence type="ECO:0000313" key="3">
    <source>
        <dbReference type="Proteomes" id="UP000184509"/>
    </source>
</evidence>
<dbReference type="OrthoDB" id="1108759at2"/>
<keyword evidence="2" id="KW-0675">Receptor</keyword>
<dbReference type="Gene3D" id="2.60.40.1120">
    <property type="entry name" value="Carboxypeptidase-like, regulatory domain"/>
    <property type="match status" value="1"/>
</dbReference>
<dbReference type="RefSeq" id="WP_073401942.1">
    <property type="nucleotide sequence ID" value="NZ_FQTV01000010.1"/>
</dbReference>
<reference evidence="2 3" key="1">
    <citation type="submission" date="2016-11" db="EMBL/GenBank/DDBJ databases">
        <authorList>
            <person name="Jaros S."/>
            <person name="Januszkiewicz K."/>
            <person name="Wedrychowicz H."/>
        </authorList>
    </citation>
    <scope>NUCLEOTIDE SEQUENCE [LARGE SCALE GENOMIC DNA]</scope>
    <source>
        <strain evidence="2 3">DSM 26991</strain>
    </source>
</reference>
<accession>A0A1M5CJY3</accession>
<evidence type="ECO:0000259" key="1">
    <source>
        <dbReference type="Pfam" id="PF07715"/>
    </source>
</evidence>
<keyword evidence="3" id="KW-1185">Reference proteome</keyword>
<proteinExistence type="predicted"/>
<dbReference type="STRING" id="1297750.SAMN05444405_11069"/>
<dbReference type="Pfam" id="PF13715">
    <property type="entry name" value="CarbopepD_reg_2"/>
    <property type="match status" value="1"/>
</dbReference>
<gene>
    <name evidence="2" type="ORF">SAMN05444405_11069</name>
</gene>
<organism evidence="2 3">
    <name type="scientific">Bacteroides luti</name>
    <dbReference type="NCBI Taxonomy" id="1297750"/>
    <lineage>
        <taxon>Bacteria</taxon>
        <taxon>Pseudomonadati</taxon>
        <taxon>Bacteroidota</taxon>
        <taxon>Bacteroidia</taxon>
        <taxon>Bacteroidales</taxon>
        <taxon>Bacteroidaceae</taxon>
        <taxon>Bacteroides</taxon>
    </lineage>
</organism>
<dbReference type="InterPro" id="IPR012910">
    <property type="entry name" value="Plug_dom"/>
</dbReference>
<dbReference type="InterPro" id="IPR037066">
    <property type="entry name" value="Plug_dom_sf"/>
</dbReference>
<dbReference type="Pfam" id="PF07715">
    <property type="entry name" value="Plug"/>
    <property type="match status" value="1"/>
</dbReference>
<protein>
    <submittedName>
        <fullName evidence="2">Outer membrane receptor proteins, mostly Fe transport</fullName>
    </submittedName>
</protein>
<dbReference type="EMBL" id="FQTV01000010">
    <property type="protein sequence ID" value="SHF55028.1"/>
    <property type="molecule type" value="Genomic_DNA"/>
</dbReference>
<dbReference type="AlphaFoldDB" id="A0A1M5CJY3"/>
<feature type="domain" description="TonB-dependent receptor plug" evidence="1">
    <location>
        <begin position="123"/>
        <end position="217"/>
    </location>
</feature>
<sequence length="803" mass="91597">MKYCALLALIIIFFPIAIIAQGTAKVSGIVMDQDNNPIEIANVRIQGQITGTVTDLRGHYSLTVPSKDSVVLVYSMLGYNTKKRVLKNPKGEITLNVILLNSGYELGEVTVTESKRQTGMTERIKAKDRKLMPDASGGNIESLIATQAGVSSHNELSSQYNVRGGSFDENIVYVNGVEIYRPLLIRSGQQEGLSFINPDMVQEIGFSSGGYESKYGDKMSSVLDITYKKPEHLEGSVSTSLLGASAYVGFATKHFSMTNGIRYKTNRYLLGSLETKGEYDPAFLDYQTYLNWTPNKRWEFGFIGNISQNKYNFKPKDRNTKFGTISSIQEFKVYFGGQERDLFQTYFGSGSITYHLNPYNDISFIGSAFHTKEQETYDITGEYWLSSLNGSTSTETTNGAETIGVGTYMEHARNYLNADVQNYSIAGSHKIHSNQIKWGLELKKEFIKDKLREWEMRDSAGYSLPHTSNNVELIYSLASKNKIRSDRFSFYAQDVYKFSSNIGLLTFNFGVRGSYWNWNKEFIFSPRTSIALIPRFNEDLTFRAASGVYYQAPFYKEFRDTTTIDGNATVTLNKDIKSQRSIHFVLAGDYRFRALGRPFKFTTELYYKKLDDLIPYNVNNVHISYYGKNMASGYATGIDMKLFGEFVQGTDSWLCLSLMRTEEQINNKWIPRPTDQRYNLSFFFSDYFPGNKKWKMNLKATLADGLPFGPPHSGREEIVFRTPAYKRVDIGMSRQIIDNEDGDYRGRISRHIRNMWIGIDIFNLLGINNVNSYYWVTDISNNQYAVPNYLTSRQINIRLLLEF</sequence>